<keyword evidence="7" id="KW-1278">Translocase</keyword>
<dbReference type="SUPFAM" id="SSF52540">
    <property type="entry name" value="P-loop containing nucleoside triphosphate hydrolases"/>
    <property type="match status" value="1"/>
</dbReference>
<dbReference type="InterPro" id="IPR003439">
    <property type="entry name" value="ABC_transporter-like_ATP-bd"/>
</dbReference>
<dbReference type="OrthoDB" id="18209at2157"/>
<dbReference type="PROSITE" id="PS50893">
    <property type="entry name" value="ABC_TRANSPORTER_2"/>
    <property type="match status" value="1"/>
</dbReference>
<dbReference type="Pfam" id="PF08352">
    <property type="entry name" value="oligo_HPY"/>
    <property type="match status" value="1"/>
</dbReference>
<evidence type="ECO:0000256" key="1">
    <source>
        <dbReference type="ARBA" id="ARBA00004202"/>
    </source>
</evidence>
<dbReference type="GO" id="GO:0005524">
    <property type="term" value="F:ATP binding"/>
    <property type="evidence" value="ECO:0007669"/>
    <property type="project" value="UniProtKB-KW"/>
</dbReference>
<evidence type="ECO:0000256" key="3">
    <source>
        <dbReference type="ARBA" id="ARBA00022475"/>
    </source>
</evidence>
<dbReference type="PROSITE" id="PS00211">
    <property type="entry name" value="ABC_TRANSPORTER_1"/>
    <property type="match status" value="1"/>
</dbReference>
<dbReference type="CDD" id="cd03257">
    <property type="entry name" value="ABC_NikE_OppD_transporters"/>
    <property type="match status" value="1"/>
</dbReference>
<dbReference type="PANTHER" id="PTHR43297">
    <property type="entry name" value="OLIGOPEPTIDE TRANSPORT ATP-BINDING PROTEIN APPD"/>
    <property type="match status" value="1"/>
</dbReference>
<evidence type="ECO:0000256" key="5">
    <source>
        <dbReference type="ARBA" id="ARBA00022741"/>
    </source>
</evidence>
<dbReference type="Proteomes" id="UP000183769">
    <property type="component" value="Unassembled WGS sequence"/>
</dbReference>
<reference evidence="12" key="1">
    <citation type="submission" date="2016-10" db="EMBL/GenBank/DDBJ databases">
        <authorList>
            <person name="Varghese N."/>
            <person name="Submissions S."/>
        </authorList>
    </citation>
    <scope>NUCLEOTIDE SEQUENCE [LARGE SCALE GENOMIC DNA]</scope>
    <source>
        <strain evidence="12">CGMCC 1.10329</strain>
    </source>
</reference>
<feature type="compositionally biased region" description="Low complexity" evidence="9">
    <location>
        <begin position="343"/>
        <end position="355"/>
    </location>
</feature>
<feature type="region of interest" description="Disordered" evidence="9">
    <location>
        <begin position="331"/>
        <end position="364"/>
    </location>
</feature>
<dbReference type="PANTHER" id="PTHR43297:SF14">
    <property type="entry name" value="ATPASE AAA-TYPE CORE DOMAIN-CONTAINING PROTEIN"/>
    <property type="match status" value="1"/>
</dbReference>
<dbReference type="InterPro" id="IPR013563">
    <property type="entry name" value="Oligopep_ABC_C"/>
</dbReference>
<dbReference type="NCBIfam" id="TIGR01727">
    <property type="entry name" value="oligo_HPY"/>
    <property type="match status" value="1"/>
</dbReference>
<proteinExistence type="predicted"/>
<organism evidence="11 12">
    <name type="scientific">Halolamina pelagica</name>
    <dbReference type="NCBI Taxonomy" id="699431"/>
    <lineage>
        <taxon>Archaea</taxon>
        <taxon>Methanobacteriati</taxon>
        <taxon>Methanobacteriota</taxon>
        <taxon>Stenosarchaea group</taxon>
        <taxon>Halobacteria</taxon>
        <taxon>Halobacteriales</taxon>
        <taxon>Haloferacaceae</taxon>
    </lineage>
</organism>
<dbReference type="EMBL" id="FOXI01000011">
    <property type="protein sequence ID" value="SFP88803.1"/>
    <property type="molecule type" value="Genomic_DNA"/>
</dbReference>
<dbReference type="InterPro" id="IPR027417">
    <property type="entry name" value="P-loop_NTPase"/>
</dbReference>
<evidence type="ECO:0000256" key="9">
    <source>
        <dbReference type="SAM" id="MobiDB-lite"/>
    </source>
</evidence>
<dbReference type="InterPro" id="IPR017871">
    <property type="entry name" value="ABC_transporter-like_CS"/>
</dbReference>
<sequence>MLLEIEDLRTTYTDSSTESTVTAVDGVSFEIEEGESFGLVGESGCGKSTIAKSVMRILPDNGRITDGAVRLNGEDLTELDAEPMRQRRWTDIALISQSAMNALDPVYTVDTQIKEAIEAHESWSEQRMDDRVVELFELVGIDPERRHDYPHQFSGGMKQRAMIAMALVLDPDLIIADEPTTALDVISQDTILHHLEELQAETGASMLLITHDMSVVAEMCDRTAVMYAGELAERGPTETIFTNPYHPYTLGLKNAFPSIHGGADSLISIPGAPPPLTDPADACRFADRCPFAAPECRSSDPPMKEVADEHEAACARIDDVGIETMREQAAKREVWHGVDDAPDGASAGDGAASAPTEVSGGDSA</sequence>
<evidence type="ECO:0000256" key="6">
    <source>
        <dbReference type="ARBA" id="ARBA00022840"/>
    </source>
</evidence>
<keyword evidence="2" id="KW-0813">Transport</keyword>
<keyword evidence="6 11" id="KW-0067">ATP-binding</keyword>
<evidence type="ECO:0000256" key="7">
    <source>
        <dbReference type="ARBA" id="ARBA00022967"/>
    </source>
</evidence>
<keyword evidence="12" id="KW-1185">Reference proteome</keyword>
<feature type="domain" description="ABC transporter" evidence="10">
    <location>
        <begin position="3"/>
        <end position="253"/>
    </location>
</feature>
<dbReference type="Gene3D" id="3.40.50.300">
    <property type="entry name" value="P-loop containing nucleotide triphosphate hydrolases"/>
    <property type="match status" value="1"/>
</dbReference>
<dbReference type="GO" id="GO:0005886">
    <property type="term" value="C:plasma membrane"/>
    <property type="evidence" value="ECO:0007669"/>
    <property type="project" value="UniProtKB-SubCell"/>
</dbReference>
<dbReference type="GO" id="GO:0016887">
    <property type="term" value="F:ATP hydrolysis activity"/>
    <property type="evidence" value="ECO:0007669"/>
    <property type="project" value="InterPro"/>
</dbReference>
<evidence type="ECO:0000256" key="8">
    <source>
        <dbReference type="ARBA" id="ARBA00023136"/>
    </source>
</evidence>
<accession>A0A1I5U0J7</accession>
<dbReference type="GO" id="GO:0015833">
    <property type="term" value="P:peptide transport"/>
    <property type="evidence" value="ECO:0007669"/>
    <property type="project" value="InterPro"/>
</dbReference>
<evidence type="ECO:0000259" key="10">
    <source>
        <dbReference type="PROSITE" id="PS50893"/>
    </source>
</evidence>
<protein>
    <submittedName>
        <fullName evidence="11">Peptide/nickel transport system ATP-binding protein</fullName>
    </submittedName>
</protein>
<keyword evidence="5" id="KW-0547">Nucleotide-binding</keyword>
<gene>
    <name evidence="11" type="ORF">SAMN05216277_11150</name>
</gene>
<comment type="subcellular location">
    <subcellularLocation>
        <location evidence="1">Cell membrane</location>
        <topology evidence="1">Peripheral membrane protein</topology>
    </subcellularLocation>
</comment>
<keyword evidence="3" id="KW-1003">Cell membrane</keyword>
<dbReference type="FunFam" id="3.40.50.300:FF:000016">
    <property type="entry name" value="Oligopeptide ABC transporter ATP-binding component"/>
    <property type="match status" value="1"/>
</dbReference>
<dbReference type="InterPro" id="IPR050388">
    <property type="entry name" value="ABC_Ni/Peptide_Import"/>
</dbReference>
<evidence type="ECO:0000313" key="12">
    <source>
        <dbReference type="Proteomes" id="UP000183769"/>
    </source>
</evidence>
<dbReference type="SMART" id="SM00382">
    <property type="entry name" value="AAA"/>
    <property type="match status" value="1"/>
</dbReference>
<dbReference type="AlphaFoldDB" id="A0A1I5U0J7"/>
<dbReference type="Pfam" id="PF00005">
    <property type="entry name" value="ABC_tran"/>
    <property type="match status" value="1"/>
</dbReference>
<evidence type="ECO:0000256" key="2">
    <source>
        <dbReference type="ARBA" id="ARBA00022448"/>
    </source>
</evidence>
<dbReference type="InterPro" id="IPR003593">
    <property type="entry name" value="AAA+_ATPase"/>
</dbReference>
<name>A0A1I5U0J7_9EURY</name>
<evidence type="ECO:0000256" key="4">
    <source>
        <dbReference type="ARBA" id="ARBA00022519"/>
    </source>
</evidence>
<keyword evidence="8" id="KW-0472">Membrane</keyword>
<evidence type="ECO:0000313" key="11">
    <source>
        <dbReference type="EMBL" id="SFP88803.1"/>
    </source>
</evidence>
<keyword evidence="4" id="KW-0997">Cell inner membrane</keyword>